<name>A0A8C3SAD7_CHESE</name>
<dbReference type="Gene3D" id="3.30.1640.10">
    <property type="entry name" value="mini-chromosome maintenance (MCM) complex, chain A, domain 1"/>
    <property type="match status" value="1"/>
</dbReference>
<evidence type="ECO:0000256" key="1">
    <source>
        <dbReference type="SAM" id="MobiDB-lite"/>
    </source>
</evidence>
<accession>A0A8C3SAD7</accession>
<dbReference type="Ensembl" id="ENSCSRT00000010498.1">
    <property type="protein sequence ID" value="ENSCSRP00000010130.1"/>
    <property type="gene ID" value="ENSCSRG00000007573.1"/>
</dbReference>
<feature type="region of interest" description="Disordered" evidence="1">
    <location>
        <begin position="90"/>
        <end position="112"/>
    </location>
</feature>
<evidence type="ECO:0000313" key="4">
    <source>
        <dbReference type="Proteomes" id="UP000694403"/>
    </source>
</evidence>
<dbReference type="SUPFAM" id="SSF50249">
    <property type="entry name" value="Nucleic acid-binding proteins"/>
    <property type="match status" value="1"/>
</dbReference>
<organism evidence="3 4">
    <name type="scientific">Chelydra serpentina</name>
    <name type="common">Snapping turtle</name>
    <name type="synonym">Testudo serpentina</name>
    <dbReference type="NCBI Taxonomy" id="8475"/>
    <lineage>
        <taxon>Eukaryota</taxon>
        <taxon>Metazoa</taxon>
        <taxon>Chordata</taxon>
        <taxon>Craniata</taxon>
        <taxon>Vertebrata</taxon>
        <taxon>Euteleostomi</taxon>
        <taxon>Archelosauria</taxon>
        <taxon>Testudinata</taxon>
        <taxon>Testudines</taxon>
        <taxon>Cryptodira</taxon>
        <taxon>Durocryptodira</taxon>
        <taxon>Americhelydia</taxon>
        <taxon>Chelydroidea</taxon>
        <taxon>Chelydridae</taxon>
        <taxon>Chelydra</taxon>
    </lineage>
</organism>
<dbReference type="Proteomes" id="UP000694403">
    <property type="component" value="Unplaced"/>
</dbReference>
<dbReference type="InterPro" id="IPR012340">
    <property type="entry name" value="NA-bd_OB-fold"/>
</dbReference>
<keyword evidence="4" id="KW-1185">Reference proteome</keyword>
<sequence length="112" mass="13065">DGTLGKKEFPYRDQLVSLAHREQVALYVDLDEVAEEDPELVDAACENAKRYGRLFADAVHELLPQHKEREVVNKDVLDVYIEHRLMLEQRSRDVGETHSPQNQYPPELLRRL</sequence>
<feature type="domain" description="MCM N-terminal" evidence="2">
    <location>
        <begin position="6"/>
        <end position="71"/>
    </location>
</feature>
<proteinExistence type="predicted"/>
<evidence type="ECO:0000259" key="2">
    <source>
        <dbReference type="Pfam" id="PF14551"/>
    </source>
</evidence>
<evidence type="ECO:0000313" key="3">
    <source>
        <dbReference type="Ensembl" id="ENSCSRP00000010130.1"/>
    </source>
</evidence>
<reference evidence="3" key="1">
    <citation type="submission" date="2025-08" db="UniProtKB">
        <authorList>
            <consortium name="Ensembl"/>
        </authorList>
    </citation>
    <scope>IDENTIFICATION</scope>
</reference>
<dbReference type="FunFam" id="3.30.1640.10:FF:000007">
    <property type="entry name" value="DNA replication licensing factor MCM7"/>
    <property type="match status" value="1"/>
</dbReference>
<dbReference type="AlphaFoldDB" id="A0A8C3SAD7"/>
<protein>
    <recommendedName>
        <fullName evidence="2">MCM N-terminal domain-containing protein</fullName>
    </recommendedName>
</protein>
<dbReference type="InterPro" id="IPR027925">
    <property type="entry name" value="MCM_N"/>
</dbReference>
<dbReference type="Pfam" id="PF14551">
    <property type="entry name" value="MCM_N"/>
    <property type="match status" value="1"/>
</dbReference>
<reference evidence="3" key="2">
    <citation type="submission" date="2025-09" db="UniProtKB">
        <authorList>
            <consortium name="Ensembl"/>
        </authorList>
    </citation>
    <scope>IDENTIFICATION</scope>
</reference>